<dbReference type="AlphaFoldDB" id="A1C7N2"/>
<dbReference type="KEGG" id="act:ACLA_074400"/>
<sequence length="109" mass="11839">MIFSISIWSNVEAGLGITAGSLTTLRPLVRFLRDASSGSRGHHRTPGSYPLSSNIPKGMISRRSKPDGEREDARRLWTGLADEEYRGITTTIITGSHPTKRASDGSLIS</sequence>
<feature type="compositionally biased region" description="Basic and acidic residues" evidence="1">
    <location>
        <begin position="64"/>
        <end position="74"/>
    </location>
</feature>
<dbReference type="VEuPathDB" id="FungiDB:ACLA_074400"/>
<reference evidence="2 3" key="1">
    <citation type="journal article" date="2008" name="PLoS Genet.">
        <title>Genomic islands in the pathogenic filamentous fungus Aspergillus fumigatus.</title>
        <authorList>
            <person name="Fedorova N.D."/>
            <person name="Khaldi N."/>
            <person name="Joardar V.S."/>
            <person name="Maiti R."/>
            <person name="Amedeo P."/>
            <person name="Anderson M.J."/>
            <person name="Crabtree J."/>
            <person name="Silva J.C."/>
            <person name="Badger J.H."/>
            <person name="Albarraq A."/>
            <person name="Angiuoli S."/>
            <person name="Bussey H."/>
            <person name="Bowyer P."/>
            <person name="Cotty P.J."/>
            <person name="Dyer P.S."/>
            <person name="Egan A."/>
            <person name="Galens K."/>
            <person name="Fraser-Liggett C.M."/>
            <person name="Haas B.J."/>
            <person name="Inman J.M."/>
            <person name="Kent R."/>
            <person name="Lemieux S."/>
            <person name="Malavazi I."/>
            <person name="Orvis J."/>
            <person name="Roemer T."/>
            <person name="Ronning C.M."/>
            <person name="Sundaram J.P."/>
            <person name="Sutton G."/>
            <person name="Turner G."/>
            <person name="Venter J.C."/>
            <person name="White O.R."/>
            <person name="Whitty B.R."/>
            <person name="Youngman P."/>
            <person name="Wolfe K.H."/>
            <person name="Goldman G.H."/>
            <person name="Wortman J.R."/>
            <person name="Jiang B."/>
            <person name="Denning D.W."/>
            <person name="Nierman W.C."/>
        </authorList>
    </citation>
    <scope>NUCLEOTIDE SEQUENCE [LARGE SCALE GENOMIC DNA]</scope>
    <source>
        <strain evidence="3">ATCC 1007 / CBS 513.65 / DSM 816 / NCTC 3887 / NRRL 1</strain>
    </source>
</reference>
<evidence type="ECO:0000256" key="1">
    <source>
        <dbReference type="SAM" id="MobiDB-lite"/>
    </source>
</evidence>
<evidence type="ECO:0000313" key="3">
    <source>
        <dbReference type="Proteomes" id="UP000006701"/>
    </source>
</evidence>
<keyword evidence="3" id="KW-1185">Reference proteome</keyword>
<feature type="region of interest" description="Disordered" evidence="1">
    <location>
        <begin position="35"/>
        <end position="74"/>
    </location>
</feature>
<accession>A1C7N2</accession>
<gene>
    <name evidence="2" type="ORF">ACLA_074400</name>
</gene>
<protein>
    <submittedName>
        <fullName evidence="2">Uncharacterized protein</fullName>
    </submittedName>
</protein>
<dbReference type="OrthoDB" id="3897607at2759"/>
<dbReference type="Proteomes" id="UP000006701">
    <property type="component" value="Unassembled WGS sequence"/>
</dbReference>
<name>A1C7N2_ASPCL</name>
<dbReference type="GeneID" id="4707749"/>
<proteinExistence type="predicted"/>
<dbReference type="EMBL" id="DS027045">
    <property type="protein sequence ID" value="EAW14403.1"/>
    <property type="molecule type" value="Genomic_DNA"/>
</dbReference>
<organism evidence="2 3">
    <name type="scientific">Aspergillus clavatus (strain ATCC 1007 / CBS 513.65 / DSM 816 / NCTC 3887 / NRRL 1 / QM 1276 / 107)</name>
    <dbReference type="NCBI Taxonomy" id="344612"/>
    <lineage>
        <taxon>Eukaryota</taxon>
        <taxon>Fungi</taxon>
        <taxon>Dikarya</taxon>
        <taxon>Ascomycota</taxon>
        <taxon>Pezizomycotina</taxon>
        <taxon>Eurotiomycetes</taxon>
        <taxon>Eurotiomycetidae</taxon>
        <taxon>Eurotiales</taxon>
        <taxon>Aspergillaceae</taxon>
        <taxon>Aspergillus</taxon>
        <taxon>Aspergillus subgen. Fumigati</taxon>
    </lineage>
</organism>
<dbReference type="RefSeq" id="XP_001275829.1">
    <property type="nucleotide sequence ID" value="XM_001275828.1"/>
</dbReference>
<dbReference type="HOGENOM" id="CLU_2183351_0_0_1"/>
<evidence type="ECO:0000313" key="2">
    <source>
        <dbReference type="EMBL" id="EAW14403.1"/>
    </source>
</evidence>